<accession>A0A432YX98</accession>
<dbReference type="GO" id="GO:1902201">
    <property type="term" value="P:negative regulation of bacterial-type flagellum-dependent cell motility"/>
    <property type="evidence" value="ECO:0007669"/>
    <property type="project" value="TreeGrafter"/>
</dbReference>
<name>A0A432YX98_9GAMM</name>
<dbReference type="SUPFAM" id="SSF55073">
    <property type="entry name" value="Nucleotide cyclase"/>
    <property type="match status" value="1"/>
</dbReference>
<dbReference type="InterPro" id="IPR043128">
    <property type="entry name" value="Rev_trsase/Diguanyl_cyclase"/>
</dbReference>
<dbReference type="PANTHER" id="PTHR45138">
    <property type="entry name" value="REGULATORY COMPONENTS OF SENSORY TRANSDUCTION SYSTEM"/>
    <property type="match status" value="1"/>
</dbReference>
<dbReference type="GO" id="GO:0043709">
    <property type="term" value="P:cell adhesion involved in single-species biofilm formation"/>
    <property type="evidence" value="ECO:0007669"/>
    <property type="project" value="TreeGrafter"/>
</dbReference>
<evidence type="ECO:0000259" key="4">
    <source>
        <dbReference type="PROSITE" id="PS50887"/>
    </source>
</evidence>
<gene>
    <name evidence="5" type="ORF">CWI73_03585</name>
</gene>
<organism evidence="5 6">
    <name type="scientific">Idiomarina piscisalsi</name>
    <dbReference type="NCBI Taxonomy" id="1096243"/>
    <lineage>
        <taxon>Bacteria</taxon>
        <taxon>Pseudomonadati</taxon>
        <taxon>Pseudomonadota</taxon>
        <taxon>Gammaproteobacteria</taxon>
        <taxon>Alteromonadales</taxon>
        <taxon>Idiomarinaceae</taxon>
        <taxon>Idiomarina</taxon>
    </lineage>
</organism>
<dbReference type="GO" id="GO:0052621">
    <property type="term" value="F:diguanylate cyclase activity"/>
    <property type="evidence" value="ECO:0007669"/>
    <property type="project" value="UniProtKB-EC"/>
</dbReference>
<dbReference type="NCBIfam" id="TIGR00254">
    <property type="entry name" value="GGDEF"/>
    <property type="match status" value="1"/>
</dbReference>
<evidence type="ECO:0000313" key="5">
    <source>
        <dbReference type="EMBL" id="RUO67950.1"/>
    </source>
</evidence>
<dbReference type="PROSITE" id="PS50887">
    <property type="entry name" value="GGDEF"/>
    <property type="match status" value="1"/>
</dbReference>
<dbReference type="RefSeq" id="WP_126751581.1">
    <property type="nucleotide sequence ID" value="NZ_JBHUMT010000016.1"/>
</dbReference>
<dbReference type="GO" id="GO:0005886">
    <property type="term" value="C:plasma membrane"/>
    <property type="evidence" value="ECO:0007669"/>
    <property type="project" value="TreeGrafter"/>
</dbReference>
<comment type="catalytic activity">
    <reaction evidence="3">
        <text>2 GTP = 3',3'-c-di-GMP + 2 diphosphate</text>
        <dbReference type="Rhea" id="RHEA:24898"/>
        <dbReference type="ChEBI" id="CHEBI:33019"/>
        <dbReference type="ChEBI" id="CHEBI:37565"/>
        <dbReference type="ChEBI" id="CHEBI:58805"/>
        <dbReference type="EC" id="2.7.7.65"/>
    </reaction>
</comment>
<proteinExistence type="predicted"/>
<comment type="caution">
    <text evidence="5">The sequence shown here is derived from an EMBL/GenBank/DDBJ whole genome shotgun (WGS) entry which is preliminary data.</text>
</comment>
<dbReference type="Proteomes" id="UP000288361">
    <property type="component" value="Unassembled WGS sequence"/>
</dbReference>
<dbReference type="InterPro" id="IPR050469">
    <property type="entry name" value="Diguanylate_Cyclase"/>
</dbReference>
<reference evidence="5 6" key="1">
    <citation type="journal article" date="2011" name="Front. Microbiol.">
        <title>Genomic signatures of strain selection and enhancement in Bacillus atrophaeus var. globigii, a historical biowarfare simulant.</title>
        <authorList>
            <person name="Gibbons H.S."/>
            <person name="Broomall S.M."/>
            <person name="McNew L.A."/>
            <person name="Daligault H."/>
            <person name="Chapman C."/>
            <person name="Bruce D."/>
            <person name="Karavis M."/>
            <person name="Krepps M."/>
            <person name="McGregor P.A."/>
            <person name="Hong C."/>
            <person name="Park K.H."/>
            <person name="Akmal A."/>
            <person name="Feldman A."/>
            <person name="Lin J.S."/>
            <person name="Chang W.E."/>
            <person name="Higgs B.W."/>
            <person name="Demirev P."/>
            <person name="Lindquist J."/>
            <person name="Liem A."/>
            <person name="Fochler E."/>
            <person name="Read T.D."/>
            <person name="Tapia R."/>
            <person name="Johnson S."/>
            <person name="Bishop-Lilly K.A."/>
            <person name="Detter C."/>
            <person name="Han C."/>
            <person name="Sozhamannan S."/>
            <person name="Rosenzweig C.N."/>
            <person name="Skowronski E.W."/>
        </authorList>
    </citation>
    <scope>NUCLEOTIDE SEQUENCE [LARGE SCALE GENOMIC DNA]</scope>
    <source>
        <strain evidence="5 6">TPS4-2</strain>
    </source>
</reference>
<dbReference type="Pfam" id="PF00990">
    <property type="entry name" value="GGDEF"/>
    <property type="match status" value="1"/>
</dbReference>
<evidence type="ECO:0000256" key="3">
    <source>
        <dbReference type="ARBA" id="ARBA00034247"/>
    </source>
</evidence>
<dbReference type="Gene3D" id="3.30.70.270">
    <property type="match status" value="1"/>
</dbReference>
<dbReference type="AlphaFoldDB" id="A0A432YX98"/>
<sequence>MLSKAVIRDRLSSAINKTQALVSQLTSSEDIKANSSSLTEKLQTTLDITSMLSIYSHAVLERLPVKAMQFVSDDQVINLHGQYDESNFEYAVMLYADDQYLGQMLYQFKQPASYAVKLRLEQMHKQLTFPLSNAMAYSKVRQAAVKDHLTGVGNRSLLDETLAHITAKLKRAPQKDVSIVLIDMDNFKQVNDNFGHQLGDEVLKQFAQLIKHQLRDTDRVFRYGGDEFVLVLEDTPKSQVNDIIERLEKAISHDSKLMSLNVAFSSGSLQMESFHTADDVLDEVDKRLYEAKSLRSIAN</sequence>
<dbReference type="SMART" id="SM00267">
    <property type="entry name" value="GGDEF"/>
    <property type="match status" value="1"/>
</dbReference>
<dbReference type="FunFam" id="3.30.70.270:FF:000001">
    <property type="entry name" value="Diguanylate cyclase domain protein"/>
    <property type="match status" value="1"/>
</dbReference>
<evidence type="ECO:0000313" key="6">
    <source>
        <dbReference type="Proteomes" id="UP000288361"/>
    </source>
</evidence>
<dbReference type="EMBL" id="PIQA01000001">
    <property type="protein sequence ID" value="RUO67950.1"/>
    <property type="molecule type" value="Genomic_DNA"/>
</dbReference>
<dbReference type="PANTHER" id="PTHR45138:SF9">
    <property type="entry name" value="DIGUANYLATE CYCLASE DGCM-RELATED"/>
    <property type="match status" value="1"/>
</dbReference>
<feature type="domain" description="GGDEF" evidence="4">
    <location>
        <begin position="175"/>
        <end position="299"/>
    </location>
</feature>
<dbReference type="EC" id="2.7.7.65" evidence="2"/>
<dbReference type="InterPro" id="IPR029787">
    <property type="entry name" value="Nucleotide_cyclase"/>
</dbReference>
<dbReference type="InterPro" id="IPR000160">
    <property type="entry name" value="GGDEF_dom"/>
</dbReference>
<evidence type="ECO:0000256" key="2">
    <source>
        <dbReference type="ARBA" id="ARBA00012528"/>
    </source>
</evidence>
<dbReference type="CDD" id="cd01949">
    <property type="entry name" value="GGDEF"/>
    <property type="match status" value="1"/>
</dbReference>
<protein>
    <recommendedName>
        <fullName evidence="2">diguanylate cyclase</fullName>
        <ecNumber evidence="2">2.7.7.65</ecNumber>
    </recommendedName>
</protein>
<comment type="cofactor">
    <cofactor evidence="1">
        <name>Mg(2+)</name>
        <dbReference type="ChEBI" id="CHEBI:18420"/>
    </cofactor>
</comment>
<evidence type="ECO:0000256" key="1">
    <source>
        <dbReference type="ARBA" id="ARBA00001946"/>
    </source>
</evidence>